<reference evidence="1 2" key="1">
    <citation type="submission" date="2018-07" db="EMBL/GenBank/DDBJ databases">
        <authorList>
            <person name="Boyd E.M."/>
            <person name="Barkley D.B."/>
            <person name="Naeem H."/>
            <person name="Vanhorne R."/>
            <person name="Nayek S."/>
            <person name="Layton S.R."/>
            <person name="Hughes L.E."/>
            <person name="Garlena R.A."/>
            <person name="Russell D.A."/>
            <person name="Pope W.H."/>
            <person name="Jacobs-Sera D."/>
            <person name="Hatfull G.F."/>
        </authorList>
    </citation>
    <scope>NUCLEOTIDE SEQUENCE [LARGE SCALE GENOMIC DNA]</scope>
</reference>
<name>A0A345M809_9CAUD</name>
<evidence type="ECO:0000313" key="1">
    <source>
        <dbReference type="EMBL" id="AXH66630.1"/>
    </source>
</evidence>
<dbReference type="InterPro" id="IPR055629">
    <property type="entry name" value="DUF7205"/>
</dbReference>
<dbReference type="Pfam" id="PF23835">
    <property type="entry name" value="DUF7205"/>
    <property type="match status" value="1"/>
</dbReference>
<dbReference type="EMBL" id="MH576964">
    <property type="protein sequence ID" value="AXH66630.1"/>
    <property type="molecule type" value="Genomic_DNA"/>
</dbReference>
<organism evidence="1 2">
    <name type="scientific">Streptomyces phage Starbow</name>
    <dbReference type="NCBI Taxonomy" id="2283266"/>
    <lineage>
        <taxon>Viruses</taxon>
        <taxon>Duplodnaviria</taxon>
        <taxon>Heunggongvirae</taxon>
        <taxon>Uroviricota</taxon>
        <taxon>Caudoviricetes</taxon>
        <taxon>Stanwilliamsviridae</taxon>
        <taxon>Boydwoodruffvirinae</taxon>
        <taxon>Karimacvirus</taxon>
        <taxon>Karimacvirus karimac</taxon>
        <taxon>Streptomyces virus Karimac</taxon>
    </lineage>
</organism>
<proteinExistence type="predicted"/>
<evidence type="ECO:0000313" key="2">
    <source>
        <dbReference type="Proteomes" id="UP000259040"/>
    </source>
</evidence>
<protein>
    <submittedName>
        <fullName evidence="1">Uncharacterized protein</fullName>
    </submittedName>
</protein>
<sequence length="73" mass="8193">MTGRSLNVGDKVIFARPQGGNSKGGFLDSGVITKINPETNYVSIRVDKEPENKYAKRTVGTPYHMKKFYKLED</sequence>
<gene>
    <name evidence="1" type="primary">134</name>
    <name evidence="1" type="ORF">SEA_STARBOW_134</name>
</gene>
<dbReference type="Proteomes" id="UP000259040">
    <property type="component" value="Segment"/>
</dbReference>
<accession>A0A345M809</accession>